<dbReference type="FunFam" id="1.10.510.10:FF:000021">
    <property type="entry name" value="Serine/threonine protein kinase"/>
    <property type="match status" value="1"/>
</dbReference>
<dbReference type="SMART" id="SM00220">
    <property type="entry name" value="S_TKc"/>
    <property type="match status" value="1"/>
</dbReference>
<evidence type="ECO:0000256" key="8">
    <source>
        <dbReference type="ARBA" id="ARBA00022741"/>
    </source>
</evidence>
<evidence type="ECO:0000256" key="12">
    <source>
        <dbReference type="ARBA" id="ARBA00023136"/>
    </source>
</evidence>
<dbReference type="PROSITE" id="PS50011">
    <property type="entry name" value="PROTEIN_KINASE_DOM"/>
    <property type="match status" value="1"/>
</dbReference>
<dbReference type="PROSITE" id="PS00108">
    <property type="entry name" value="PROTEIN_KINASE_ST"/>
    <property type="match status" value="1"/>
</dbReference>
<proteinExistence type="predicted"/>
<evidence type="ECO:0000313" key="17">
    <source>
        <dbReference type="EMBL" id="RWA16478.1"/>
    </source>
</evidence>
<feature type="non-terminal residue" evidence="17">
    <location>
        <position position="296"/>
    </location>
</feature>
<evidence type="ECO:0000256" key="5">
    <source>
        <dbReference type="ARBA" id="ARBA00022553"/>
    </source>
</evidence>
<sequence length="296" mass="31546">MTLSGRYRLQRLIATGGMGQVWEGVDSRLGRRVAIKVLKAEYSTDAEFVERFRAEARTVAMLNHPGIAGVYDYGETEMDGEGRTAYLVMELVNGEPLNSVLKRTGRLSLRHALDMLEQTGRALQVAHTAGLVHRDVKPGNILITPTGQVKLTDFGIAKAVDAAPVTQTGMVMGTAQYIAPEQALGHDATAASDVYSLGVVGYESLSGKRPFTGDGALTVAMKHIKETPPPLPADLPPNVRELIEITLVKNPGMRYRSGGAFADAVAAVRSGRRPPRPNQAPSIGRAAPAAVPSAAQ</sequence>
<evidence type="ECO:0000256" key="15">
    <source>
        <dbReference type="SAM" id="MobiDB-lite"/>
    </source>
</evidence>
<dbReference type="EC" id="2.7.11.1" evidence="2"/>
<evidence type="ECO:0000256" key="3">
    <source>
        <dbReference type="ARBA" id="ARBA00022475"/>
    </source>
</evidence>
<dbReference type="InterPro" id="IPR000719">
    <property type="entry name" value="Prot_kinase_dom"/>
</dbReference>
<dbReference type="PANTHER" id="PTHR43289:SF6">
    <property type="entry name" value="SERINE_THREONINE-PROTEIN KINASE NEKL-3"/>
    <property type="match status" value="1"/>
</dbReference>
<keyword evidence="7" id="KW-0812">Transmembrane</keyword>
<evidence type="ECO:0000256" key="4">
    <source>
        <dbReference type="ARBA" id="ARBA00022527"/>
    </source>
</evidence>
<keyword evidence="11" id="KW-1133">Transmembrane helix</keyword>
<dbReference type="Gene3D" id="3.30.200.20">
    <property type="entry name" value="Phosphorylase Kinase, domain 1"/>
    <property type="match status" value="1"/>
</dbReference>
<keyword evidence="3" id="KW-1003">Cell membrane</keyword>
<gene>
    <name evidence="17" type="ORF">MELE44368_26610</name>
</gene>
<feature type="region of interest" description="Disordered" evidence="15">
    <location>
        <begin position="269"/>
        <end position="296"/>
    </location>
</feature>
<protein>
    <recommendedName>
        <fullName evidence="2">non-specific serine/threonine protein kinase</fullName>
        <ecNumber evidence="2">2.7.11.1</ecNumber>
    </recommendedName>
</protein>
<organism evidence="17 18">
    <name type="scientific">Mycolicibacterium elephantis DSM 44368</name>
    <dbReference type="NCBI Taxonomy" id="1335622"/>
    <lineage>
        <taxon>Bacteria</taxon>
        <taxon>Bacillati</taxon>
        <taxon>Actinomycetota</taxon>
        <taxon>Actinomycetes</taxon>
        <taxon>Mycobacteriales</taxon>
        <taxon>Mycobacteriaceae</taxon>
        <taxon>Mycolicibacterium</taxon>
    </lineage>
</organism>
<keyword evidence="6" id="KW-0808">Transferase</keyword>
<evidence type="ECO:0000256" key="9">
    <source>
        <dbReference type="ARBA" id="ARBA00022777"/>
    </source>
</evidence>
<evidence type="ECO:0000256" key="10">
    <source>
        <dbReference type="ARBA" id="ARBA00022840"/>
    </source>
</evidence>
<dbReference type="EMBL" id="ATDN01000052">
    <property type="protein sequence ID" value="RWA16478.1"/>
    <property type="molecule type" value="Genomic_DNA"/>
</dbReference>
<evidence type="ECO:0000259" key="16">
    <source>
        <dbReference type="PROSITE" id="PS50011"/>
    </source>
</evidence>
<comment type="subcellular location">
    <subcellularLocation>
        <location evidence="1">Cell membrane</location>
        <topology evidence="1">Single-pass membrane protein</topology>
    </subcellularLocation>
</comment>
<dbReference type="InterPro" id="IPR008271">
    <property type="entry name" value="Ser/Thr_kinase_AS"/>
</dbReference>
<feature type="compositionally biased region" description="Low complexity" evidence="15">
    <location>
        <begin position="286"/>
        <end position="296"/>
    </location>
</feature>
<dbReference type="InterPro" id="IPR011009">
    <property type="entry name" value="Kinase-like_dom_sf"/>
</dbReference>
<dbReference type="AlphaFoldDB" id="A0A439DN80"/>
<dbReference type="GO" id="GO:0005886">
    <property type="term" value="C:plasma membrane"/>
    <property type="evidence" value="ECO:0007669"/>
    <property type="project" value="UniProtKB-SubCell"/>
</dbReference>
<keyword evidence="12" id="KW-0472">Membrane</keyword>
<keyword evidence="9" id="KW-0418">Kinase</keyword>
<evidence type="ECO:0000256" key="6">
    <source>
        <dbReference type="ARBA" id="ARBA00022679"/>
    </source>
</evidence>
<comment type="catalytic activity">
    <reaction evidence="13">
        <text>L-threonyl-[protein] + ATP = O-phospho-L-threonyl-[protein] + ADP + H(+)</text>
        <dbReference type="Rhea" id="RHEA:46608"/>
        <dbReference type="Rhea" id="RHEA-COMP:11060"/>
        <dbReference type="Rhea" id="RHEA-COMP:11605"/>
        <dbReference type="ChEBI" id="CHEBI:15378"/>
        <dbReference type="ChEBI" id="CHEBI:30013"/>
        <dbReference type="ChEBI" id="CHEBI:30616"/>
        <dbReference type="ChEBI" id="CHEBI:61977"/>
        <dbReference type="ChEBI" id="CHEBI:456216"/>
        <dbReference type="EC" id="2.7.11.1"/>
    </reaction>
</comment>
<accession>A0A439DN80</accession>
<evidence type="ECO:0000256" key="7">
    <source>
        <dbReference type="ARBA" id="ARBA00022692"/>
    </source>
</evidence>
<evidence type="ECO:0000256" key="11">
    <source>
        <dbReference type="ARBA" id="ARBA00022989"/>
    </source>
</evidence>
<evidence type="ECO:0000256" key="13">
    <source>
        <dbReference type="ARBA" id="ARBA00047899"/>
    </source>
</evidence>
<dbReference type="Proteomes" id="UP000287177">
    <property type="component" value="Unassembled WGS sequence"/>
</dbReference>
<evidence type="ECO:0000256" key="14">
    <source>
        <dbReference type="ARBA" id="ARBA00048679"/>
    </source>
</evidence>
<keyword evidence="5" id="KW-0597">Phosphoprotein</keyword>
<keyword evidence="8" id="KW-0547">Nucleotide-binding</keyword>
<dbReference type="GO" id="GO:0004674">
    <property type="term" value="F:protein serine/threonine kinase activity"/>
    <property type="evidence" value="ECO:0007669"/>
    <property type="project" value="UniProtKB-KW"/>
</dbReference>
<name>A0A439DN80_9MYCO</name>
<dbReference type="FunFam" id="3.30.200.20:FF:000035">
    <property type="entry name" value="Serine/threonine protein kinase Stk1"/>
    <property type="match status" value="1"/>
</dbReference>
<evidence type="ECO:0000313" key="18">
    <source>
        <dbReference type="Proteomes" id="UP000287177"/>
    </source>
</evidence>
<evidence type="ECO:0000256" key="2">
    <source>
        <dbReference type="ARBA" id="ARBA00012513"/>
    </source>
</evidence>
<feature type="domain" description="Protein kinase" evidence="16">
    <location>
        <begin position="7"/>
        <end position="266"/>
    </location>
</feature>
<dbReference type="GO" id="GO:0045717">
    <property type="term" value="P:negative regulation of fatty acid biosynthetic process"/>
    <property type="evidence" value="ECO:0007669"/>
    <property type="project" value="UniProtKB-ARBA"/>
</dbReference>
<evidence type="ECO:0000256" key="1">
    <source>
        <dbReference type="ARBA" id="ARBA00004162"/>
    </source>
</evidence>
<keyword evidence="4" id="KW-0723">Serine/threonine-protein kinase</keyword>
<dbReference type="Pfam" id="PF00069">
    <property type="entry name" value="Pkinase"/>
    <property type="match status" value="1"/>
</dbReference>
<dbReference type="GO" id="GO:0005524">
    <property type="term" value="F:ATP binding"/>
    <property type="evidence" value="ECO:0007669"/>
    <property type="project" value="UniProtKB-KW"/>
</dbReference>
<dbReference type="SUPFAM" id="SSF56112">
    <property type="entry name" value="Protein kinase-like (PK-like)"/>
    <property type="match status" value="1"/>
</dbReference>
<comment type="caution">
    <text evidence="17">The sequence shown here is derived from an EMBL/GenBank/DDBJ whole genome shotgun (WGS) entry which is preliminary data.</text>
</comment>
<keyword evidence="10" id="KW-0067">ATP-binding</keyword>
<dbReference type="Gene3D" id="1.10.510.10">
    <property type="entry name" value="Transferase(Phosphotransferase) domain 1"/>
    <property type="match status" value="1"/>
</dbReference>
<keyword evidence="18" id="KW-1185">Reference proteome</keyword>
<comment type="catalytic activity">
    <reaction evidence="14">
        <text>L-seryl-[protein] + ATP = O-phospho-L-seryl-[protein] + ADP + H(+)</text>
        <dbReference type="Rhea" id="RHEA:17989"/>
        <dbReference type="Rhea" id="RHEA-COMP:9863"/>
        <dbReference type="Rhea" id="RHEA-COMP:11604"/>
        <dbReference type="ChEBI" id="CHEBI:15378"/>
        <dbReference type="ChEBI" id="CHEBI:29999"/>
        <dbReference type="ChEBI" id="CHEBI:30616"/>
        <dbReference type="ChEBI" id="CHEBI:83421"/>
        <dbReference type="ChEBI" id="CHEBI:456216"/>
        <dbReference type="EC" id="2.7.11.1"/>
    </reaction>
</comment>
<reference evidence="17 18" key="1">
    <citation type="submission" date="2013-06" db="EMBL/GenBank/DDBJ databases">
        <title>The draft sequence of the Mycobacterium elephantis genome.</title>
        <authorList>
            <person name="Pettersson F.B."/>
            <person name="Das S."/>
            <person name="Dasgupta S."/>
            <person name="Bhattacharya A."/>
            <person name="Kirsebom L.A."/>
        </authorList>
    </citation>
    <scope>NUCLEOTIDE SEQUENCE [LARGE SCALE GENOMIC DNA]</scope>
    <source>
        <strain evidence="17 18">DSM 44368</strain>
    </source>
</reference>
<dbReference type="CDD" id="cd14014">
    <property type="entry name" value="STKc_PknB_like"/>
    <property type="match status" value="1"/>
</dbReference>
<dbReference type="PANTHER" id="PTHR43289">
    <property type="entry name" value="MITOGEN-ACTIVATED PROTEIN KINASE KINASE KINASE 20-RELATED"/>
    <property type="match status" value="1"/>
</dbReference>